<dbReference type="InterPro" id="IPR032675">
    <property type="entry name" value="LRR_dom_sf"/>
</dbReference>
<comment type="caution">
    <text evidence="1">The sequence shown here is derived from an EMBL/GenBank/DDBJ whole genome shotgun (WGS) entry which is preliminary data.</text>
</comment>
<dbReference type="Proteomes" id="UP001188597">
    <property type="component" value="Unassembled WGS sequence"/>
</dbReference>
<feature type="non-terminal residue" evidence="1">
    <location>
        <position position="236"/>
    </location>
</feature>
<name>A0AA88WHX4_9ASTE</name>
<accession>A0AA88WHX4</accession>
<organism evidence="1 2">
    <name type="scientific">Escallonia herrerae</name>
    <dbReference type="NCBI Taxonomy" id="1293975"/>
    <lineage>
        <taxon>Eukaryota</taxon>
        <taxon>Viridiplantae</taxon>
        <taxon>Streptophyta</taxon>
        <taxon>Embryophyta</taxon>
        <taxon>Tracheophyta</taxon>
        <taxon>Spermatophyta</taxon>
        <taxon>Magnoliopsida</taxon>
        <taxon>eudicotyledons</taxon>
        <taxon>Gunneridae</taxon>
        <taxon>Pentapetalae</taxon>
        <taxon>asterids</taxon>
        <taxon>campanulids</taxon>
        <taxon>Escalloniales</taxon>
        <taxon>Escalloniaceae</taxon>
        <taxon>Escallonia</taxon>
    </lineage>
</organism>
<dbReference type="EMBL" id="JAVXUP010000524">
    <property type="protein sequence ID" value="KAK3025915.1"/>
    <property type="molecule type" value="Genomic_DNA"/>
</dbReference>
<proteinExistence type="predicted"/>
<dbReference type="Gene3D" id="3.80.10.10">
    <property type="entry name" value="Ribonuclease Inhibitor"/>
    <property type="match status" value="1"/>
</dbReference>
<sequence length="236" mass="26258">MKLAVWPRVKVQFTAKHDKEAHKIFQEMQRLHQFAASIKGRDFCGGGCGGGCEGVPYNQAIGRLTGLGDGHQWDEANWRSDSAKLLKSDSAHLTCPGGQCPHRQHTRSQADARFLVQCSYPFRHVSEPQSSHRKNPFQIGHLKSLTSLSLSSNQLIGQIPESISALVKPVWVSNPLPSTSAKGIPSLLSVDLSQGKWRVAVAERRNRKRLLRMQQKRMKTYSSAVGNATRRIIAKK</sequence>
<keyword evidence="2" id="KW-1185">Reference proteome</keyword>
<dbReference type="SUPFAM" id="SSF52058">
    <property type="entry name" value="L domain-like"/>
    <property type="match status" value="1"/>
</dbReference>
<evidence type="ECO:0000313" key="1">
    <source>
        <dbReference type="EMBL" id="KAK3025915.1"/>
    </source>
</evidence>
<evidence type="ECO:0000313" key="2">
    <source>
        <dbReference type="Proteomes" id="UP001188597"/>
    </source>
</evidence>
<gene>
    <name evidence="1" type="ORF">RJ639_041305</name>
</gene>
<protein>
    <submittedName>
        <fullName evidence="1">Uncharacterized protein</fullName>
    </submittedName>
</protein>
<dbReference type="AlphaFoldDB" id="A0AA88WHX4"/>
<reference evidence="1" key="1">
    <citation type="submission" date="2022-12" db="EMBL/GenBank/DDBJ databases">
        <title>Draft genome assemblies for two species of Escallonia (Escalloniales).</title>
        <authorList>
            <person name="Chanderbali A."/>
            <person name="Dervinis C."/>
            <person name="Anghel I."/>
            <person name="Soltis D."/>
            <person name="Soltis P."/>
            <person name="Zapata F."/>
        </authorList>
    </citation>
    <scope>NUCLEOTIDE SEQUENCE</scope>
    <source>
        <strain evidence="1">UCBG64.0493</strain>
        <tissue evidence="1">Leaf</tissue>
    </source>
</reference>